<dbReference type="Gene3D" id="2.130.10.10">
    <property type="entry name" value="YVTN repeat-like/Quinoprotein amine dehydrogenase"/>
    <property type="match status" value="2"/>
</dbReference>
<dbReference type="InterPro" id="IPR001680">
    <property type="entry name" value="WD40_rpt"/>
</dbReference>
<dbReference type="PANTHER" id="PTHR19848:SF8">
    <property type="entry name" value="F-BOX AND WD REPEAT DOMAIN CONTAINING 7"/>
    <property type="match status" value="1"/>
</dbReference>
<dbReference type="InterPro" id="IPR036322">
    <property type="entry name" value="WD40_repeat_dom_sf"/>
</dbReference>
<dbReference type="InterPro" id="IPR015943">
    <property type="entry name" value="WD40/YVTN_repeat-like_dom_sf"/>
</dbReference>
<dbReference type="Pfam" id="PF00400">
    <property type="entry name" value="WD40"/>
    <property type="match status" value="4"/>
</dbReference>
<feature type="repeat" description="WD" evidence="3">
    <location>
        <begin position="331"/>
        <end position="373"/>
    </location>
</feature>
<dbReference type="SUPFAM" id="SSF50978">
    <property type="entry name" value="WD40 repeat-like"/>
    <property type="match status" value="1"/>
</dbReference>
<dbReference type="InParanoid" id="A0A3N4LTN0"/>
<dbReference type="STRING" id="1051890.A0A3N4LTN0"/>
<keyword evidence="1 3" id="KW-0853">WD repeat</keyword>
<dbReference type="SMART" id="SM00320">
    <property type="entry name" value="WD40"/>
    <property type="match status" value="6"/>
</dbReference>
<proteinExistence type="predicted"/>
<dbReference type="OrthoDB" id="6262491at2759"/>
<accession>A0A3N4LTN0</accession>
<gene>
    <name evidence="5" type="ORF">L211DRAFT_781974</name>
</gene>
<keyword evidence="2" id="KW-0677">Repeat</keyword>
<feature type="region of interest" description="Disordered" evidence="4">
    <location>
        <begin position="380"/>
        <end position="419"/>
    </location>
</feature>
<dbReference type="PANTHER" id="PTHR19848">
    <property type="entry name" value="WD40 REPEAT PROTEIN"/>
    <property type="match status" value="1"/>
</dbReference>
<evidence type="ECO:0000313" key="5">
    <source>
        <dbReference type="EMBL" id="RPB26256.1"/>
    </source>
</evidence>
<evidence type="ECO:0000313" key="6">
    <source>
        <dbReference type="Proteomes" id="UP000267821"/>
    </source>
</evidence>
<evidence type="ECO:0000256" key="2">
    <source>
        <dbReference type="ARBA" id="ARBA00022737"/>
    </source>
</evidence>
<name>A0A3N4LTN0_9PEZI</name>
<dbReference type="PROSITE" id="PS50082">
    <property type="entry name" value="WD_REPEATS_2"/>
    <property type="match status" value="2"/>
</dbReference>
<feature type="repeat" description="WD" evidence="3">
    <location>
        <begin position="78"/>
        <end position="119"/>
    </location>
</feature>
<dbReference type="EMBL" id="ML121535">
    <property type="protein sequence ID" value="RPB26256.1"/>
    <property type="molecule type" value="Genomic_DNA"/>
</dbReference>
<protein>
    <submittedName>
        <fullName evidence="5">WD40 repeat-like protein</fullName>
    </submittedName>
</protein>
<evidence type="ECO:0000256" key="4">
    <source>
        <dbReference type="SAM" id="MobiDB-lite"/>
    </source>
</evidence>
<evidence type="ECO:0000256" key="1">
    <source>
        <dbReference type="ARBA" id="ARBA00022574"/>
    </source>
</evidence>
<keyword evidence="6" id="KW-1185">Reference proteome</keyword>
<reference evidence="5 6" key="1">
    <citation type="journal article" date="2018" name="Nat. Ecol. Evol.">
        <title>Pezizomycetes genomes reveal the molecular basis of ectomycorrhizal truffle lifestyle.</title>
        <authorList>
            <person name="Murat C."/>
            <person name="Payen T."/>
            <person name="Noel B."/>
            <person name="Kuo A."/>
            <person name="Morin E."/>
            <person name="Chen J."/>
            <person name="Kohler A."/>
            <person name="Krizsan K."/>
            <person name="Balestrini R."/>
            <person name="Da Silva C."/>
            <person name="Montanini B."/>
            <person name="Hainaut M."/>
            <person name="Levati E."/>
            <person name="Barry K.W."/>
            <person name="Belfiori B."/>
            <person name="Cichocki N."/>
            <person name="Clum A."/>
            <person name="Dockter R.B."/>
            <person name="Fauchery L."/>
            <person name="Guy J."/>
            <person name="Iotti M."/>
            <person name="Le Tacon F."/>
            <person name="Lindquist E.A."/>
            <person name="Lipzen A."/>
            <person name="Malagnac F."/>
            <person name="Mello A."/>
            <person name="Molinier V."/>
            <person name="Miyauchi S."/>
            <person name="Poulain J."/>
            <person name="Riccioni C."/>
            <person name="Rubini A."/>
            <person name="Sitrit Y."/>
            <person name="Splivallo R."/>
            <person name="Traeger S."/>
            <person name="Wang M."/>
            <person name="Zifcakova L."/>
            <person name="Wipf D."/>
            <person name="Zambonelli A."/>
            <person name="Paolocci F."/>
            <person name="Nowrousian M."/>
            <person name="Ottonello S."/>
            <person name="Baldrian P."/>
            <person name="Spatafora J.W."/>
            <person name="Henrissat B."/>
            <person name="Nagy L.G."/>
            <person name="Aury J.M."/>
            <person name="Wincker P."/>
            <person name="Grigoriev I.V."/>
            <person name="Bonfante P."/>
            <person name="Martin F.M."/>
        </authorList>
    </citation>
    <scope>NUCLEOTIDE SEQUENCE [LARGE SCALE GENOMIC DNA]</scope>
    <source>
        <strain evidence="5 6">ATCC MYA-4762</strain>
    </source>
</reference>
<evidence type="ECO:0000256" key="3">
    <source>
        <dbReference type="PROSITE-ProRule" id="PRU00221"/>
    </source>
</evidence>
<dbReference type="AlphaFoldDB" id="A0A3N4LTN0"/>
<organism evidence="5 6">
    <name type="scientific">Terfezia boudieri ATCC MYA-4762</name>
    <dbReference type="NCBI Taxonomy" id="1051890"/>
    <lineage>
        <taxon>Eukaryota</taxon>
        <taxon>Fungi</taxon>
        <taxon>Dikarya</taxon>
        <taxon>Ascomycota</taxon>
        <taxon>Pezizomycotina</taxon>
        <taxon>Pezizomycetes</taxon>
        <taxon>Pezizales</taxon>
        <taxon>Pezizaceae</taxon>
        <taxon>Terfezia</taxon>
    </lineage>
</organism>
<sequence>MSITTDKSRFFQSSDALHADTRRARKAANTRGAPIPVGSKILALLDDPTSPDHVFVAESAGLARRLQLSSGSKGSHTYRGHTAPVTALALSPAADTLYTSSWDKSILAFDVPTRSLLRRFQDAHTDFIKCLLYLPPLPPATAAATAAATADSPGLLLSGSSDSTISIYNPHTTKLLSKLSSHSRAVLCLALDPAPPLAAPTPSYTVLSGSSDREIRTWTVPASGSLPPSEASPPLTPHETSIYCMHLPPSDPGHLYTASADRTALHLQLNPPPNPPSVVDTLPHPDFVTAIILAGFSSDDADADAKYIVTACRDEHVRLWDRATAELVCVFEGHFDEVTSLCAVGARGWTVVSAGIDGTVRRWGVRPAEVEAVVALEKDARRAGSGEQELQEDFGGGKKQGMLTQEEERELAELMESSD</sequence>
<dbReference type="Proteomes" id="UP000267821">
    <property type="component" value="Unassembled WGS sequence"/>
</dbReference>